<dbReference type="HOGENOM" id="CLU_518413_0_0_14"/>
<name>U4KJK7_ALTPJ</name>
<keyword evidence="1" id="KW-0472">Membrane</keyword>
<dbReference type="Gene3D" id="3.30.70.270">
    <property type="match status" value="1"/>
</dbReference>
<keyword evidence="1" id="KW-1133">Transmembrane helix</keyword>
<keyword evidence="5" id="KW-1185">Reference proteome</keyword>
<dbReference type="InterPro" id="IPR029787">
    <property type="entry name" value="Nucleotide_cyclase"/>
</dbReference>
<dbReference type="InterPro" id="IPR000014">
    <property type="entry name" value="PAS"/>
</dbReference>
<organism evidence="4 5">
    <name type="scientific">Alteracholeplasma palmae (strain ATCC 49389 / J233)</name>
    <name type="common">Acholeplasma palmae</name>
    <dbReference type="NCBI Taxonomy" id="1318466"/>
    <lineage>
        <taxon>Bacteria</taxon>
        <taxon>Bacillati</taxon>
        <taxon>Mycoplasmatota</taxon>
        <taxon>Mollicutes</taxon>
        <taxon>Acholeplasmatales</taxon>
        <taxon>Acholeplasmataceae</taxon>
        <taxon>Acholeplasma</taxon>
    </lineage>
</organism>
<dbReference type="RefSeq" id="WP_026654471.1">
    <property type="nucleotide sequence ID" value="NC_022538.1"/>
</dbReference>
<dbReference type="Pfam" id="PF13426">
    <property type="entry name" value="PAS_9"/>
    <property type="match status" value="1"/>
</dbReference>
<dbReference type="Gene3D" id="3.30.450.20">
    <property type="entry name" value="PAS domain"/>
    <property type="match status" value="2"/>
</dbReference>
<dbReference type="InterPro" id="IPR000160">
    <property type="entry name" value="GGDEF_dom"/>
</dbReference>
<sequence length="525" mass="61666">MLYPQHPVFVLAISIILVIMVILNSIQKEKIQKNGLALSLFNIAVIVLVFISFEAIKKDDILTQIYFYYTVLLYIIFLFAIYITLKNNIVRTNQYQLFVKSIKNSRWNAYYAVDKKERIKDISSSLLQELGLEKEDVIGKKLFQIFNKSIRFTKLNDTEINNRTLETYYKEYKKRATKEDEELQELYFLNYNGEAVVLKMVMQPIFLMNTYKGRICVGEKKTDFDLFTVEKELNQSTAELESIQQKFIATLELSEEGLFYLDLNDKSMWLNDTLKEVLKLTTNTISLDDYRKRIEPEDLKKYLMVLSELTPNKDSYKLTYRYLVEGRYIWIQEKGKRLFEDLKTSTVMGIVNPIRTTHFRKTNIDILDEIKDEHDLLVDMNQLIQKGKVFQLAIFKLQNIPNINDKYSREIGNMMIGSYLQKLSQTFITESSGLYRISGLEFALTITDPRKMDTLYRGINERERFLNLTMEYGSVKEELEVFVGVSIYQTDAHTENEMAQYAYEALKVATNPQFNSNGCYYKDVK</sequence>
<feature type="domain" description="GGDEF" evidence="3">
    <location>
        <begin position="388"/>
        <end position="524"/>
    </location>
</feature>
<evidence type="ECO:0000313" key="5">
    <source>
        <dbReference type="Proteomes" id="UP000032740"/>
    </source>
</evidence>
<dbReference type="Proteomes" id="UP000032740">
    <property type="component" value="Chromosome"/>
</dbReference>
<feature type="transmembrane region" description="Helical" evidence="1">
    <location>
        <begin position="35"/>
        <end position="53"/>
    </location>
</feature>
<evidence type="ECO:0000256" key="1">
    <source>
        <dbReference type="SAM" id="Phobius"/>
    </source>
</evidence>
<dbReference type="PROSITE" id="PS50887">
    <property type="entry name" value="GGDEF"/>
    <property type="match status" value="1"/>
</dbReference>
<evidence type="ECO:0000259" key="2">
    <source>
        <dbReference type="PROSITE" id="PS50112"/>
    </source>
</evidence>
<dbReference type="STRING" id="1318466.BN85401070"/>
<gene>
    <name evidence="4" type="ORF">BN85401070</name>
</gene>
<dbReference type="Pfam" id="PF00990">
    <property type="entry name" value="GGDEF"/>
    <property type="match status" value="1"/>
</dbReference>
<proteinExistence type="predicted"/>
<dbReference type="PROSITE" id="PS50112">
    <property type="entry name" value="PAS"/>
    <property type="match status" value="1"/>
</dbReference>
<dbReference type="InterPro" id="IPR043128">
    <property type="entry name" value="Rev_trsase/Diguanyl_cyclase"/>
</dbReference>
<keyword evidence="1" id="KW-0812">Transmembrane</keyword>
<accession>U4KJK7</accession>
<reference evidence="4 5" key="1">
    <citation type="journal article" date="2013" name="J. Mol. Microbiol. Biotechnol.">
        <title>Analysis of the Complete Genomes of Acholeplasma brassicae , A. palmae and A. laidlawii and Their Comparison to the Obligate Parasites from ' Candidatus Phytoplasma'.</title>
        <authorList>
            <person name="Kube M."/>
            <person name="Siewert C."/>
            <person name="Migdoll A.M."/>
            <person name="Duduk B."/>
            <person name="Holz S."/>
            <person name="Rabus R."/>
            <person name="Seemuller E."/>
            <person name="Mitrovic J."/>
            <person name="Muller I."/>
            <person name="Buttner C."/>
            <person name="Reinhardt R."/>
        </authorList>
    </citation>
    <scope>NUCLEOTIDE SEQUENCE [LARGE SCALE GENOMIC DNA]</scope>
    <source>
        <strain evidence="4 5">J233</strain>
    </source>
</reference>
<dbReference type="OrthoDB" id="383742at2"/>
<dbReference type="AlphaFoldDB" id="U4KJK7"/>
<feature type="transmembrane region" description="Helical" evidence="1">
    <location>
        <begin position="6"/>
        <end position="23"/>
    </location>
</feature>
<dbReference type="SUPFAM" id="SSF55073">
    <property type="entry name" value="Nucleotide cyclase"/>
    <property type="match status" value="1"/>
</dbReference>
<feature type="domain" description="PAS" evidence="2">
    <location>
        <begin position="94"/>
        <end position="143"/>
    </location>
</feature>
<evidence type="ECO:0000259" key="3">
    <source>
        <dbReference type="PROSITE" id="PS50887"/>
    </source>
</evidence>
<evidence type="ECO:0000313" key="4">
    <source>
        <dbReference type="EMBL" id="CCV63684.1"/>
    </source>
</evidence>
<feature type="transmembrane region" description="Helical" evidence="1">
    <location>
        <begin position="65"/>
        <end position="85"/>
    </location>
</feature>
<dbReference type="EMBL" id="FO681347">
    <property type="protein sequence ID" value="CCV63684.1"/>
    <property type="molecule type" value="Genomic_DNA"/>
</dbReference>
<dbReference type="KEGG" id="apal:BN85401070"/>
<protein>
    <submittedName>
        <fullName evidence="4">Diguanylate cyclase/phosphodiesterase with PAS/PAC sensor</fullName>
    </submittedName>
</protein>